<keyword evidence="3" id="KW-1185">Reference proteome</keyword>
<feature type="compositionally biased region" description="Polar residues" evidence="1">
    <location>
        <begin position="15"/>
        <end position="25"/>
    </location>
</feature>
<name>A0A151QSJ3_CAJCA</name>
<accession>A0A151QSJ3</accession>
<dbReference type="AlphaFoldDB" id="A0A151QSJ3"/>
<dbReference type="Proteomes" id="UP000075243">
    <property type="component" value="Unassembled WGS sequence"/>
</dbReference>
<evidence type="ECO:0000313" key="2">
    <source>
        <dbReference type="EMBL" id="KYP33225.1"/>
    </source>
</evidence>
<dbReference type="Gramene" id="C.cajan_44556.t">
    <property type="protein sequence ID" value="C.cajan_44556.t.cds1"/>
    <property type="gene ID" value="C.cajan_44556"/>
</dbReference>
<dbReference type="EMBL" id="KQ484954">
    <property type="protein sequence ID" value="KYP33225.1"/>
    <property type="molecule type" value="Genomic_DNA"/>
</dbReference>
<sequence>MTSPRAFRQPGLGPPSQSASVNAPSRSADRLTPFHIRPRHTADPHSPPSRQFQALFEFLLLIYYGVEGCHKMYLAQLSYPNQTLVVCPSNESAQKGVTRHVLLDYSTCIISDNAQV</sequence>
<proteinExistence type="predicted"/>
<evidence type="ECO:0000256" key="1">
    <source>
        <dbReference type="SAM" id="MobiDB-lite"/>
    </source>
</evidence>
<reference evidence="2" key="1">
    <citation type="journal article" date="2012" name="Nat. Biotechnol.">
        <title>Draft genome sequence of pigeonpea (Cajanus cajan), an orphan legume crop of resource-poor farmers.</title>
        <authorList>
            <person name="Varshney R.K."/>
            <person name="Chen W."/>
            <person name="Li Y."/>
            <person name="Bharti A.K."/>
            <person name="Saxena R.K."/>
            <person name="Schlueter J.A."/>
            <person name="Donoghue M.T."/>
            <person name="Azam S."/>
            <person name="Fan G."/>
            <person name="Whaley A.M."/>
            <person name="Farmer A.D."/>
            <person name="Sheridan J."/>
            <person name="Iwata A."/>
            <person name="Tuteja R."/>
            <person name="Penmetsa R.V."/>
            <person name="Wu W."/>
            <person name="Upadhyaya H.D."/>
            <person name="Yang S.P."/>
            <person name="Shah T."/>
            <person name="Saxena K.B."/>
            <person name="Michael T."/>
            <person name="McCombie W.R."/>
            <person name="Yang B."/>
            <person name="Zhang G."/>
            <person name="Yang H."/>
            <person name="Wang J."/>
            <person name="Spillane C."/>
            <person name="Cook D.R."/>
            <person name="May G.D."/>
            <person name="Xu X."/>
            <person name="Jackson S.A."/>
        </authorList>
    </citation>
    <scope>NUCLEOTIDE SEQUENCE [LARGE SCALE GENOMIC DNA]</scope>
</reference>
<gene>
    <name evidence="2" type="ORF">KK1_045938</name>
</gene>
<organism evidence="2 3">
    <name type="scientific">Cajanus cajan</name>
    <name type="common">Pigeon pea</name>
    <name type="synonym">Cajanus indicus</name>
    <dbReference type="NCBI Taxonomy" id="3821"/>
    <lineage>
        <taxon>Eukaryota</taxon>
        <taxon>Viridiplantae</taxon>
        <taxon>Streptophyta</taxon>
        <taxon>Embryophyta</taxon>
        <taxon>Tracheophyta</taxon>
        <taxon>Spermatophyta</taxon>
        <taxon>Magnoliopsida</taxon>
        <taxon>eudicotyledons</taxon>
        <taxon>Gunneridae</taxon>
        <taxon>Pentapetalae</taxon>
        <taxon>rosids</taxon>
        <taxon>fabids</taxon>
        <taxon>Fabales</taxon>
        <taxon>Fabaceae</taxon>
        <taxon>Papilionoideae</taxon>
        <taxon>50 kb inversion clade</taxon>
        <taxon>NPAAA clade</taxon>
        <taxon>indigoferoid/millettioid clade</taxon>
        <taxon>Phaseoleae</taxon>
        <taxon>Cajanus</taxon>
    </lineage>
</organism>
<evidence type="ECO:0000313" key="3">
    <source>
        <dbReference type="Proteomes" id="UP000075243"/>
    </source>
</evidence>
<protein>
    <submittedName>
        <fullName evidence="2">Uncharacterized protein</fullName>
    </submittedName>
</protein>
<feature type="region of interest" description="Disordered" evidence="1">
    <location>
        <begin position="1"/>
        <end position="48"/>
    </location>
</feature>